<dbReference type="PIRSF" id="PIRSF500176">
    <property type="entry name" value="L_ASNase"/>
    <property type="match status" value="1"/>
</dbReference>
<dbReference type="AlphaFoldDB" id="A0A174EW72"/>
<dbReference type="EMBL" id="CYZA01000020">
    <property type="protein sequence ID" value="CUO40235.1"/>
    <property type="molecule type" value="Genomic_DNA"/>
</dbReference>
<dbReference type="InterPro" id="IPR027473">
    <property type="entry name" value="L-asparaginase_C"/>
</dbReference>
<dbReference type="InterPro" id="IPR036152">
    <property type="entry name" value="Asp/glu_Ase-like_sf"/>
</dbReference>
<sequence length="173" mass="19209">MNYCSKNQAIKCNFQSIDLAITDARSNLLDSLRFASHDRAHGISIVFGGKVIAGTDGRILDTLAGSYDGLIIESFSVGVLPNYGNDSFLNALSDWISAGKLVCMATQVTHEGSDMEVYQVGKVIKEKFPILESYNMTLEASVTKMMWVLGQTQDLPECRRLFYKTINHDLLFL</sequence>
<name>A0A174EW72_9FIRM</name>
<keyword evidence="2" id="KW-0808">Transferase</keyword>
<dbReference type="GO" id="GO:0016740">
    <property type="term" value="F:transferase activity"/>
    <property type="evidence" value="ECO:0007669"/>
    <property type="project" value="UniProtKB-KW"/>
</dbReference>
<evidence type="ECO:0000313" key="2">
    <source>
        <dbReference type="EMBL" id="CUO40235.1"/>
    </source>
</evidence>
<dbReference type="SUPFAM" id="SSF53774">
    <property type="entry name" value="Glutaminase/Asparaginase"/>
    <property type="match status" value="1"/>
</dbReference>
<gene>
    <name evidence="2" type="ORF">ERS852395_02928</name>
</gene>
<dbReference type="RefSeq" id="WP_055054034.1">
    <property type="nucleotide sequence ID" value="NZ_CYZA01000020.1"/>
</dbReference>
<dbReference type="PIRSF" id="PIRSF001220">
    <property type="entry name" value="L-ASNase_gatD"/>
    <property type="match status" value="1"/>
</dbReference>
<feature type="domain" description="Asparaginase/glutaminase C-terminal" evidence="1">
    <location>
        <begin position="50"/>
        <end position="162"/>
    </location>
</feature>
<evidence type="ECO:0000313" key="3">
    <source>
        <dbReference type="Proteomes" id="UP000095447"/>
    </source>
</evidence>
<organism evidence="2 3">
    <name type="scientific">Blautia obeum</name>
    <dbReference type="NCBI Taxonomy" id="40520"/>
    <lineage>
        <taxon>Bacteria</taxon>
        <taxon>Bacillati</taxon>
        <taxon>Bacillota</taxon>
        <taxon>Clostridia</taxon>
        <taxon>Lachnospirales</taxon>
        <taxon>Lachnospiraceae</taxon>
        <taxon>Blautia</taxon>
    </lineage>
</organism>
<evidence type="ECO:0000259" key="1">
    <source>
        <dbReference type="Pfam" id="PF17763"/>
    </source>
</evidence>
<dbReference type="Pfam" id="PF17763">
    <property type="entry name" value="Asparaginase_C"/>
    <property type="match status" value="1"/>
</dbReference>
<accession>A0A174EW72</accession>
<dbReference type="Gene3D" id="3.40.50.40">
    <property type="match status" value="1"/>
</dbReference>
<dbReference type="PANTHER" id="PTHR11707:SF28">
    <property type="entry name" value="60 KDA LYSOPHOSPHOLIPASE"/>
    <property type="match status" value="1"/>
</dbReference>
<reference evidence="2 3" key="1">
    <citation type="submission" date="2015-09" db="EMBL/GenBank/DDBJ databases">
        <authorList>
            <consortium name="Pathogen Informatics"/>
        </authorList>
    </citation>
    <scope>NUCLEOTIDE SEQUENCE [LARGE SCALE GENOMIC DNA]</scope>
    <source>
        <strain evidence="2 3">2789STDY5608838</strain>
    </source>
</reference>
<dbReference type="Proteomes" id="UP000095447">
    <property type="component" value="Unassembled WGS sequence"/>
</dbReference>
<dbReference type="InterPro" id="IPR040919">
    <property type="entry name" value="Asparaginase_C"/>
</dbReference>
<proteinExistence type="predicted"/>
<dbReference type="PANTHER" id="PTHR11707">
    <property type="entry name" value="L-ASPARAGINASE"/>
    <property type="match status" value="1"/>
</dbReference>
<protein>
    <submittedName>
        <fullName evidence="2">Glutamyl-tRNA(Gln) amidotransferase subunit D</fullName>
    </submittedName>
</protein>
<dbReference type="InterPro" id="IPR006034">
    <property type="entry name" value="Asparaginase/glutaminase-like"/>
</dbReference>